<dbReference type="Gene3D" id="1.25.10.10">
    <property type="entry name" value="Leucine-rich Repeat Variant"/>
    <property type="match status" value="1"/>
</dbReference>
<dbReference type="SUPFAM" id="SSF48403">
    <property type="entry name" value="Ankyrin repeat"/>
    <property type="match status" value="1"/>
</dbReference>
<comment type="caution">
    <text evidence="2">The sequence shown here is derived from an EMBL/GenBank/DDBJ whole genome shotgun (WGS) entry which is preliminary data.</text>
</comment>
<dbReference type="Gene3D" id="1.25.40.20">
    <property type="entry name" value="Ankyrin repeat-containing domain"/>
    <property type="match status" value="1"/>
</dbReference>
<dbReference type="Pfam" id="PF12796">
    <property type="entry name" value="Ank_2"/>
    <property type="match status" value="1"/>
</dbReference>
<feature type="repeat" description="ANK" evidence="1">
    <location>
        <begin position="1"/>
        <end position="33"/>
    </location>
</feature>
<keyword evidence="3" id="KW-1185">Reference proteome</keyword>
<dbReference type="Proteomes" id="UP001598352">
    <property type="component" value="Unassembled WGS sequence"/>
</dbReference>
<evidence type="ECO:0000313" key="3">
    <source>
        <dbReference type="Proteomes" id="UP001598352"/>
    </source>
</evidence>
<evidence type="ECO:0000256" key="1">
    <source>
        <dbReference type="PROSITE-ProRule" id="PRU00023"/>
    </source>
</evidence>
<accession>A0ABW6F0W9</accession>
<protein>
    <submittedName>
        <fullName evidence="2">Ankyrin repeat domain-containing protein</fullName>
    </submittedName>
</protein>
<gene>
    <name evidence="2" type="ORF">ACFWOQ_16610</name>
</gene>
<name>A0ABW6F0W9_9ACTN</name>
<dbReference type="EMBL" id="JBHXKZ010000012">
    <property type="protein sequence ID" value="MFD4824194.1"/>
    <property type="molecule type" value="Genomic_DNA"/>
</dbReference>
<dbReference type="InterPro" id="IPR036770">
    <property type="entry name" value="Ankyrin_rpt-contain_sf"/>
</dbReference>
<dbReference type="SUPFAM" id="SSF48371">
    <property type="entry name" value="ARM repeat"/>
    <property type="match status" value="1"/>
</dbReference>
<dbReference type="InterPro" id="IPR016024">
    <property type="entry name" value="ARM-type_fold"/>
</dbReference>
<dbReference type="RefSeq" id="WP_382773694.1">
    <property type="nucleotide sequence ID" value="NZ_JBHXKZ010000012.1"/>
</dbReference>
<organism evidence="2 3">
    <name type="scientific">Streptomyces rubiginosohelvolus</name>
    <dbReference type="NCBI Taxonomy" id="67362"/>
    <lineage>
        <taxon>Bacteria</taxon>
        <taxon>Bacillati</taxon>
        <taxon>Actinomycetota</taxon>
        <taxon>Actinomycetes</taxon>
        <taxon>Kitasatosporales</taxon>
        <taxon>Streptomycetaceae</taxon>
        <taxon>Streptomyces</taxon>
    </lineage>
</organism>
<evidence type="ECO:0000313" key="2">
    <source>
        <dbReference type="EMBL" id="MFD4824194.1"/>
    </source>
</evidence>
<reference evidence="2 3" key="1">
    <citation type="submission" date="2024-09" db="EMBL/GenBank/DDBJ databases">
        <title>The Natural Products Discovery Center: Release of the First 8490 Sequenced Strains for Exploring Actinobacteria Biosynthetic Diversity.</title>
        <authorList>
            <person name="Kalkreuter E."/>
            <person name="Kautsar S.A."/>
            <person name="Yang D."/>
            <person name="Bader C.D."/>
            <person name="Teijaro C.N."/>
            <person name="Fluegel L."/>
            <person name="Davis C.M."/>
            <person name="Simpson J.R."/>
            <person name="Lauterbach L."/>
            <person name="Steele A.D."/>
            <person name="Gui C."/>
            <person name="Meng S."/>
            <person name="Li G."/>
            <person name="Viehrig K."/>
            <person name="Ye F."/>
            <person name="Su P."/>
            <person name="Kiefer A.F."/>
            <person name="Nichols A."/>
            <person name="Cepeda A.J."/>
            <person name="Yan W."/>
            <person name="Fan B."/>
            <person name="Jiang Y."/>
            <person name="Adhikari A."/>
            <person name="Zheng C.-J."/>
            <person name="Schuster L."/>
            <person name="Cowan T.M."/>
            <person name="Smanski M.J."/>
            <person name="Chevrette M.G."/>
            <person name="De Carvalho L.P.S."/>
            <person name="Shen B."/>
        </authorList>
    </citation>
    <scope>NUCLEOTIDE SEQUENCE [LARGE SCALE GENOMIC DNA]</scope>
    <source>
        <strain evidence="2 3">NPDC058428</strain>
    </source>
</reference>
<keyword evidence="1" id="KW-0040">ANK repeat</keyword>
<sequence length="457" mass="48855">MGARDLVAAVLRGDAETVTALLAAGADPDTRTDDGLPVLCLAVAAYDDAVAGALVEGGADPDHGLPDGTTPLVRAVDGGSPAMVTAVLGREPGLRLAESRRTHLLALARDRYERGAEAVLRARAGGTGAVRACRVKDDEYSHVTQLTLGDDTVRAGHGAILTDLEWAFRVLTPVEELVARAVAPRDREHVDRSSARWVLSERRSKETWSAVTAYRRSPDPEHRHFVLDVLWCYQLTGASSRNSYEKETADLLVAWAVDGEDDPDVLAEVLRVLGDFDHEEAEAVGRRHADHPDPRVRAQVPALLLDWDDTRPTLGAAARATLLGLAGDGHGTVRAAAGAALAAAHDGSPEVTDAVVALLRDPVAGVRALTAEAAADGKDGTSAIADALIPLLDADDLGTRLNAAYGLLRRNDPRTGEAIARVGSHTRPGYEHDHRLFALWSWEWNNRDAGRRDDREA</sequence>
<proteinExistence type="predicted"/>
<dbReference type="InterPro" id="IPR011989">
    <property type="entry name" value="ARM-like"/>
</dbReference>
<dbReference type="InterPro" id="IPR002110">
    <property type="entry name" value="Ankyrin_rpt"/>
</dbReference>
<dbReference type="PROSITE" id="PS50088">
    <property type="entry name" value="ANK_REPEAT"/>
    <property type="match status" value="1"/>
</dbReference>